<accession>A0A9K3KKF8</accession>
<reference evidence="1" key="1">
    <citation type="journal article" date="2021" name="Sci. Rep.">
        <title>Diploid genomic architecture of Nitzschia inconspicua, an elite biomass production diatom.</title>
        <authorList>
            <person name="Oliver A."/>
            <person name="Podell S."/>
            <person name="Pinowska A."/>
            <person name="Traller J.C."/>
            <person name="Smith S.R."/>
            <person name="McClure R."/>
            <person name="Beliaev A."/>
            <person name="Bohutskyi P."/>
            <person name="Hill E.A."/>
            <person name="Rabines A."/>
            <person name="Zheng H."/>
            <person name="Allen L.Z."/>
            <person name="Kuo A."/>
            <person name="Grigoriev I.V."/>
            <person name="Allen A.E."/>
            <person name="Hazlebeck D."/>
            <person name="Allen E.E."/>
        </authorList>
    </citation>
    <scope>NUCLEOTIDE SEQUENCE</scope>
    <source>
        <strain evidence="1">Hildebrandi</strain>
    </source>
</reference>
<comment type="caution">
    <text evidence="1">The sequence shown here is derived from an EMBL/GenBank/DDBJ whole genome shotgun (WGS) entry which is preliminary data.</text>
</comment>
<keyword evidence="2" id="KW-1185">Reference proteome</keyword>
<dbReference type="AlphaFoldDB" id="A0A9K3KKF8"/>
<gene>
    <name evidence="1" type="ORF">IV203_032291</name>
</gene>
<evidence type="ECO:0000313" key="1">
    <source>
        <dbReference type="EMBL" id="KAG7344760.1"/>
    </source>
</evidence>
<reference evidence="1" key="2">
    <citation type="submission" date="2021-04" db="EMBL/GenBank/DDBJ databases">
        <authorList>
            <person name="Podell S."/>
        </authorList>
    </citation>
    <scope>NUCLEOTIDE SEQUENCE</scope>
    <source>
        <strain evidence="1">Hildebrandi</strain>
    </source>
</reference>
<evidence type="ECO:0000313" key="2">
    <source>
        <dbReference type="Proteomes" id="UP000693970"/>
    </source>
</evidence>
<sequence length="154" mass="16508">MKVTNDSDDFFLQSNGVTICCPSFLVPLELSTEKNTQKRDKDGLNDVMLSDAFNPSLSGLVFSIPLTVPAAPTAADGQQIVTPLLCRKKAPLPTRKFVHVTCAAVGDWVGETVGAAVGELVGDAVGPAVGGGVPWLAWAIWTLRMSWMLWGHIW</sequence>
<dbReference type="EMBL" id="JAGRRH010000022">
    <property type="protein sequence ID" value="KAG7344760.1"/>
    <property type="molecule type" value="Genomic_DNA"/>
</dbReference>
<name>A0A9K3KKF8_9STRA</name>
<proteinExistence type="predicted"/>
<organism evidence="1 2">
    <name type="scientific">Nitzschia inconspicua</name>
    <dbReference type="NCBI Taxonomy" id="303405"/>
    <lineage>
        <taxon>Eukaryota</taxon>
        <taxon>Sar</taxon>
        <taxon>Stramenopiles</taxon>
        <taxon>Ochrophyta</taxon>
        <taxon>Bacillariophyta</taxon>
        <taxon>Bacillariophyceae</taxon>
        <taxon>Bacillariophycidae</taxon>
        <taxon>Bacillariales</taxon>
        <taxon>Bacillariaceae</taxon>
        <taxon>Nitzschia</taxon>
    </lineage>
</organism>
<protein>
    <submittedName>
        <fullName evidence="1">Uncharacterized protein</fullName>
    </submittedName>
</protein>
<dbReference type="Proteomes" id="UP000693970">
    <property type="component" value="Unassembled WGS sequence"/>
</dbReference>